<reference evidence="4 5" key="3">
    <citation type="journal article" date="2013" name="Rice">
        <title>Improvement of the Oryza sativa Nipponbare reference genome using next generation sequence and optical map data.</title>
        <authorList>
            <person name="Kawahara Y."/>
            <person name="de la Bastide M."/>
            <person name="Hamilton J.P."/>
            <person name="Kanamori H."/>
            <person name="McCombie W.R."/>
            <person name="Ouyang S."/>
            <person name="Schwartz D.C."/>
            <person name="Tanaka T."/>
            <person name="Wu J."/>
            <person name="Zhou S."/>
            <person name="Childs K.L."/>
            <person name="Davidson R.M."/>
            <person name="Lin H."/>
            <person name="Quesada-Ocampo L."/>
            <person name="Vaillancourt B."/>
            <person name="Sakai H."/>
            <person name="Lee S.S."/>
            <person name="Kim J."/>
            <person name="Numa H."/>
            <person name="Itoh T."/>
            <person name="Buell C.R."/>
            <person name="Matsumoto T."/>
        </authorList>
    </citation>
    <scope>NUCLEOTIDE SEQUENCE [LARGE SCALE GENOMIC DNA]</scope>
    <source>
        <strain evidence="5">cv. Nipponbare</strain>
    </source>
</reference>
<dbReference type="Proteomes" id="UP000059680">
    <property type="component" value="Chromosome 7"/>
</dbReference>
<proteinExistence type="predicted"/>
<reference evidence="4 5" key="2">
    <citation type="journal article" date="2013" name="Plant Cell Physiol.">
        <title>Rice Annotation Project Database (RAP-DB): an integrative and interactive database for rice genomics.</title>
        <authorList>
            <person name="Sakai H."/>
            <person name="Lee S.S."/>
            <person name="Tanaka T."/>
            <person name="Numa H."/>
            <person name="Kim J."/>
            <person name="Kawahara Y."/>
            <person name="Wakimoto H."/>
            <person name="Yang C.C."/>
            <person name="Iwamoto M."/>
            <person name="Abe T."/>
            <person name="Yamada Y."/>
            <person name="Muto A."/>
            <person name="Inokuchi H."/>
            <person name="Ikemura T."/>
            <person name="Matsumoto T."/>
            <person name="Sasaki T."/>
            <person name="Itoh T."/>
        </authorList>
    </citation>
    <scope>NUCLEOTIDE SEQUENCE [LARGE SCALE GENOMIC DNA]</scope>
    <source>
        <strain evidence="5">cv. Nipponbare</strain>
    </source>
</reference>
<dbReference type="eggNOG" id="KOG4373">
    <property type="taxonomic scope" value="Eukaryota"/>
</dbReference>
<dbReference type="GO" id="GO:0008408">
    <property type="term" value="F:3'-5' exonuclease activity"/>
    <property type="evidence" value="ECO:0007669"/>
    <property type="project" value="InterPro"/>
</dbReference>
<keyword evidence="2" id="KW-0378">Hydrolase</keyword>
<reference evidence="5" key="1">
    <citation type="journal article" date="2005" name="Nature">
        <title>The map-based sequence of the rice genome.</title>
        <authorList>
            <consortium name="International rice genome sequencing project (IRGSP)"/>
            <person name="Matsumoto T."/>
            <person name="Wu J."/>
            <person name="Kanamori H."/>
            <person name="Katayose Y."/>
            <person name="Fujisawa M."/>
            <person name="Namiki N."/>
            <person name="Mizuno H."/>
            <person name="Yamamoto K."/>
            <person name="Antonio B.A."/>
            <person name="Baba T."/>
            <person name="Sakata K."/>
            <person name="Nagamura Y."/>
            <person name="Aoki H."/>
            <person name="Arikawa K."/>
            <person name="Arita K."/>
            <person name="Bito T."/>
            <person name="Chiden Y."/>
            <person name="Fujitsuka N."/>
            <person name="Fukunaka R."/>
            <person name="Hamada M."/>
            <person name="Harada C."/>
            <person name="Hayashi A."/>
            <person name="Hijishita S."/>
            <person name="Honda M."/>
            <person name="Hosokawa S."/>
            <person name="Ichikawa Y."/>
            <person name="Idonuma A."/>
            <person name="Iijima M."/>
            <person name="Ikeda M."/>
            <person name="Ikeno M."/>
            <person name="Ito K."/>
            <person name="Ito S."/>
            <person name="Ito T."/>
            <person name="Ito Y."/>
            <person name="Ito Y."/>
            <person name="Iwabuchi A."/>
            <person name="Kamiya K."/>
            <person name="Karasawa W."/>
            <person name="Kurita K."/>
            <person name="Katagiri S."/>
            <person name="Kikuta A."/>
            <person name="Kobayashi H."/>
            <person name="Kobayashi N."/>
            <person name="Machita K."/>
            <person name="Maehara T."/>
            <person name="Masukawa M."/>
            <person name="Mizubayashi T."/>
            <person name="Mukai Y."/>
            <person name="Nagasaki H."/>
            <person name="Nagata Y."/>
            <person name="Naito S."/>
            <person name="Nakashima M."/>
            <person name="Nakama Y."/>
            <person name="Nakamichi Y."/>
            <person name="Nakamura M."/>
            <person name="Meguro A."/>
            <person name="Negishi M."/>
            <person name="Ohta I."/>
            <person name="Ohta T."/>
            <person name="Okamoto M."/>
            <person name="Ono N."/>
            <person name="Saji S."/>
            <person name="Sakaguchi M."/>
            <person name="Sakai K."/>
            <person name="Shibata M."/>
            <person name="Shimokawa T."/>
            <person name="Song J."/>
            <person name="Takazaki Y."/>
            <person name="Terasawa K."/>
            <person name="Tsugane M."/>
            <person name="Tsuji K."/>
            <person name="Ueda S."/>
            <person name="Waki K."/>
            <person name="Yamagata H."/>
            <person name="Yamamoto M."/>
            <person name="Yamamoto S."/>
            <person name="Yamane H."/>
            <person name="Yoshiki S."/>
            <person name="Yoshihara R."/>
            <person name="Yukawa K."/>
            <person name="Zhong H."/>
            <person name="Yano M."/>
            <person name="Yuan Q."/>
            <person name="Ouyang S."/>
            <person name="Liu J."/>
            <person name="Jones K.M."/>
            <person name="Gansberger K."/>
            <person name="Moffat K."/>
            <person name="Hill J."/>
            <person name="Bera J."/>
            <person name="Fadrosh D."/>
            <person name="Jin S."/>
            <person name="Johri S."/>
            <person name="Kim M."/>
            <person name="Overton L."/>
            <person name="Reardon M."/>
            <person name="Tsitrin T."/>
            <person name="Vuong H."/>
            <person name="Weaver B."/>
            <person name="Ciecko A."/>
            <person name="Tallon L."/>
            <person name="Jackson J."/>
            <person name="Pai G."/>
            <person name="Aken S.V."/>
            <person name="Utterback T."/>
            <person name="Reidmuller S."/>
            <person name="Feldblyum T."/>
            <person name="Hsiao J."/>
            <person name="Zismann V."/>
            <person name="Iobst S."/>
            <person name="de Vazeille A.R."/>
            <person name="Buell C.R."/>
            <person name="Ying K."/>
            <person name="Li Y."/>
            <person name="Lu T."/>
            <person name="Huang Y."/>
            <person name="Zhao Q."/>
            <person name="Feng Q."/>
            <person name="Zhang L."/>
            <person name="Zhu J."/>
            <person name="Weng Q."/>
            <person name="Mu J."/>
            <person name="Lu Y."/>
            <person name="Fan D."/>
            <person name="Liu Y."/>
            <person name="Guan J."/>
            <person name="Zhang Y."/>
            <person name="Yu S."/>
            <person name="Liu X."/>
            <person name="Zhang Y."/>
            <person name="Hong G."/>
            <person name="Han B."/>
            <person name="Choisne N."/>
            <person name="Demange N."/>
            <person name="Orjeda G."/>
            <person name="Samain S."/>
            <person name="Cattolico L."/>
            <person name="Pelletier E."/>
            <person name="Couloux A."/>
            <person name="Segurens B."/>
            <person name="Wincker P."/>
            <person name="D'Hont A."/>
            <person name="Scarpelli C."/>
            <person name="Weissenbach J."/>
            <person name="Salanoubat M."/>
            <person name="Quetier F."/>
            <person name="Yu Y."/>
            <person name="Kim H.R."/>
            <person name="Rambo T."/>
            <person name="Currie J."/>
            <person name="Collura K."/>
            <person name="Luo M."/>
            <person name="Yang T."/>
            <person name="Ammiraju J.S.S."/>
            <person name="Engler F."/>
            <person name="Soderlund C."/>
            <person name="Wing R.A."/>
            <person name="Palmer L.E."/>
            <person name="de la Bastide M."/>
            <person name="Spiegel L."/>
            <person name="Nascimento L."/>
            <person name="Zutavern T."/>
            <person name="O'Shaughnessy A."/>
            <person name="Dike S."/>
            <person name="Dedhia N."/>
            <person name="Preston R."/>
            <person name="Balija V."/>
            <person name="McCombie W.R."/>
            <person name="Chow T."/>
            <person name="Chen H."/>
            <person name="Chung M."/>
            <person name="Chen C."/>
            <person name="Shaw J."/>
            <person name="Wu H."/>
            <person name="Hsiao K."/>
            <person name="Chao Y."/>
            <person name="Chu M."/>
            <person name="Cheng C."/>
            <person name="Hour A."/>
            <person name="Lee P."/>
            <person name="Lin S."/>
            <person name="Lin Y."/>
            <person name="Liou J."/>
            <person name="Liu S."/>
            <person name="Hsing Y."/>
            <person name="Raghuvanshi S."/>
            <person name="Mohanty A."/>
            <person name="Bharti A.K."/>
            <person name="Gaur A."/>
            <person name="Gupta V."/>
            <person name="Kumar D."/>
            <person name="Ravi V."/>
            <person name="Vij S."/>
            <person name="Kapur A."/>
            <person name="Khurana P."/>
            <person name="Khurana P."/>
            <person name="Khurana J.P."/>
            <person name="Tyagi A.K."/>
            <person name="Gaikwad K."/>
            <person name="Singh A."/>
            <person name="Dalal V."/>
            <person name="Srivastava S."/>
            <person name="Dixit A."/>
            <person name="Pal A.K."/>
            <person name="Ghazi I.A."/>
            <person name="Yadav M."/>
            <person name="Pandit A."/>
            <person name="Bhargava A."/>
            <person name="Sureshbabu K."/>
            <person name="Batra K."/>
            <person name="Sharma T.R."/>
            <person name="Mohapatra T."/>
            <person name="Singh N.K."/>
            <person name="Messing J."/>
            <person name="Nelson A.B."/>
            <person name="Fuks G."/>
            <person name="Kavchok S."/>
            <person name="Keizer G."/>
            <person name="Linton E."/>
            <person name="Llaca V."/>
            <person name="Song R."/>
            <person name="Tanyolac B."/>
            <person name="Young S."/>
            <person name="Ho-Il K."/>
            <person name="Hahn J.H."/>
            <person name="Sangsakoo G."/>
            <person name="Vanavichit A."/>
            <person name="de Mattos Luiz.A.T."/>
            <person name="Zimmer P.D."/>
            <person name="Malone G."/>
            <person name="Dellagostin O."/>
            <person name="de Oliveira A.C."/>
            <person name="Bevan M."/>
            <person name="Bancroft I."/>
            <person name="Minx P."/>
            <person name="Cordum H."/>
            <person name="Wilson R."/>
            <person name="Cheng Z."/>
            <person name="Jin W."/>
            <person name="Jiang J."/>
            <person name="Leong S.A."/>
            <person name="Iwama H."/>
            <person name="Gojobori T."/>
            <person name="Itoh T."/>
            <person name="Niimura Y."/>
            <person name="Fujii Y."/>
            <person name="Habara T."/>
            <person name="Sakai H."/>
            <person name="Sato Y."/>
            <person name="Wilson G."/>
            <person name="Kumar K."/>
            <person name="McCouch S."/>
            <person name="Juretic N."/>
            <person name="Hoen D."/>
            <person name="Wright S."/>
            <person name="Bruskiewich R."/>
            <person name="Bureau T."/>
            <person name="Miyao A."/>
            <person name="Hirochika H."/>
            <person name="Nishikawa T."/>
            <person name="Kadowaki K."/>
            <person name="Sugiura M."/>
            <person name="Burr B."/>
            <person name="Sasaki T."/>
        </authorList>
    </citation>
    <scope>NUCLEOTIDE SEQUENCE [LARGE SCALE GENOMIC DNA]</scope>
    <source>
        <strain evidence="5">cv. Nipponbare</strain>
    </source>
</reference>
<dbReference type="SMR" id="A0A0P0X1X7"/>
<dbReference type="InterPro" id="IPR051132">
    <property type="entry name" value="3-5_Exonuclease_domain"/>
</dbReference>
<dbReference type="Gramene" id="Os07t0112300-00">
    <property type="protein sequence ID" value="Os07t0112300-00"/>
    <property type="gene ID" value="Os07g0112300"/>
</dbReference>
<evidence type="ECO:0000313" key="4">
    <source>
        <dbReference type="EMBL" id="BAS99774.1"/>
    </source>
</evidence>
<evidence type="ECO:0000256" key="2">
    <source>
        <dbReference type="ARBA" id="ARBA00022801"/>
    </source>
</evidence>
<keyword evidence="1" id="KW-0540">Nuclease</keyword>
<dbReference type="EMBL" id="AP014963">
    <property type="protein sequence ID" value="BAS99774.1"/>
    <property type="molecule type" value="Genomic_DNA"/>
</dbReference>
<dbReference type="STRING" id="39947.A0A0P0X1X7"/>
<gene>
    <name evidence="4" type="ordered locus">Os07g0112300</name>
    <name evidence="4" type="ORF">OSNPB_070112300</name>
</gene>
<accession>A0A0P0X1X7</accession>
<dbReference type="GO" id="GO:0006139">
    <property type="term" value="P:nucleobase-containing compound metabolic process"/>
    <property type="evidence" value="ECO:0007669"/>
    <property type="project" value="InterPro"/>
</dbReference>
<dbReference type="PANTHER" id="PTHR13620">
    <property type="entry name" value="3-5 EXONUCLEASE"/>
    <property type="match status" value="1"/>
</dbReference>
<name>A0A0P0X1X7_ORYSJ</name>
<evidence type="ECO:0000256" key="1">
    <source>
        <dbReference type="ARBA" id="ARBA00022722"/>
    </source>
</evidence>
<sequence length="116" mass="12871">LARAGAVPAVLRRFMADARAAFVAHNVRHDCRKLEEHHGLEVARGVELRRLVAGMGNASMKRMAEEHLGLVGVWKPRRVGTSRWHARRLTKGQVEYACVDACLSFHLGVHLDAGDI</sequence>
<dbReference type="CDD" id="cd06141">
    <property type="entry name" value="WRN_exo"/>
    <property type="match status" value="1"/>
</dbReference>
<dbReference type="Pfam" id="PF01612">
    <property type="entry name" value="DNA_pol_A_exo1"/>
    <property type="match status" value="1"/>
</dbReference>
<dbReference type="SUPFAM" id="SSF53098">
    <property type="entry name" value="Ribonuclease H-like"/>
    <property type="match status" value="1"/>
</dbReference>
<evidence type="ECO:0000313" key="5">
    <source>
        <dbReference type="Proteomes" id="UP000059680"/>
    </source>
</evidence>
<dbReference type="PANTHER" id="PTHR13620:SF59">
    <property type="entry name" value="POLYNUCLEOTIDYL TRANSFERASE, RIBONUCLEASE H-LIKE SUPERFAMILY PROTEIN"/>
    <property type="match status" value="1"/>
</dbReference>
<feature type="non-terminal residue" evidence="4">
    <location>
        <position position="1"/>
    </location>
</feature>
<dbReference type="InterPro" id="IPR002562">
    <property type="entry name" value="3'-5'_exonuclease_dom"/>
</dbReference>
<dbReference type="GO" id="GO:0003676">
    <property type="term" value="F:nucleic acid binding"/>
    <property type="evidence" value="ECO:0007669"/>
    <property type="project" value="InterPro"/>
</dbReference>
<dbReference type="PaxDb" id="39947-A0A0P0X1X7"/>
<dbReference type="InParanoid" id="A0A0P0X1X7"/>
<organism evidence="4 5">
    <name type="scientific">Oryza sativa subsp. japonica</name>
    <name type="common">Rice</name>
    <dbReference type="NCBI Taxonomy" id="39947"/>
    <lineage>
        <taxon>Eukaryota</taxon>
        <taxon>Viridiplantae</taxon>
        <taxon>Streptophyta</taxon>
        <taxon>Embryophyta</taxon>
        <taxon>Tracheophyta</taxon>
        <taxon>Spermatophyta</taxon>
        <taxon>Magnoliopsida</taxon>
        <taxon>Liliopsida</taxon>
        <taxon>Poales</taxon>
        <taxon>Poaceae</taxon>
        <taxon>BOP clade</taxon>
        <taxon>Oryzoideae</taxon>
        <taxon>Oryzeae</taxon>
        <taxon>Oryzinae</taxon>
        <taxon>Oryza</taxon>
        <taxon>Oryza sativa</taxon>
    </lineage>
</organism>
<feature type="domain" description="3'-5' exonuclease" evidence="3">
    <location>
        <begin position="10"/>
        <end position="107"/>
    </location>
</feature>
<dbReference type="AlphaFoldDB" id="A0A0P0X1X7"/>
<dbReference type="InterPro" id="IPR036397">
    <property type="entry name" value="RNaseH_sf"/>
</dbReference>
<evidence type="ECO:0000259" key="3">
    <source>
        <dbReference type="Pfam" id="PF01612"/>
    </source>
</evidence>
<protein>
    <submittedName>
        <fullName evidence="4">Os07g0112300 protein</fullName>
    </submittedName>
</protein>
<dbReference type="Gene3D" id="3.30.420.10">
    <property type="entry name" value="Ribonuclease H-like superfamily/Ribonuclease H"/>
    <property type="match status" value="1"/>
</dbReference>
<dbReference type="InterPro" id="IPR012337">
    <property type="entry name" value="RNaseH-like_sf"/>
</dbReference>
<keyword evidence="5" id="KW-1185">Reference proteome</keyword>